<dbReference type="Proteomes" id="UP001283361">
    <property type="component" value="Unassembled WGS sequence"/>
</dbReference>
<dbReference type="AlphaFoldDB" id="A0AAE0XRL4"/>
<name>A0AAE0XRL4_9GAST</name>
<evidence type="ECO:0000256" key="1">
    <source>
        <dbReference type="SAM" id="MobiDB-lite"/>
    </source>
</evidence>
<feature type="compositionally biased region" description="Polar residues" evidence="1">
    <location>
        <begin position="113"/>
        <end position="132"/>
    </location>
</feature>
<feature type="compositionally biased region" description="Polar residues" evidence="1">
    <location>
        <begin position="199"/>
        <end position="218"/>
    </location>
</feature>
<comment type="caution">
    <text evidence="2">The sequence shown here is derived from an EMBL/GenBank/DDBJ whole genome shotgun (WGS) entry which is preliminary data.</text>
</comment>
<feature type="compositionally biased region" description="Basic and acidic residues" evidence="1">
    <location>
        <begin position="229"/>
        <end position="256"/>
    </location>
</feature>
<reference evidence="2" key="1">
    <citation type="journal article" date="2023" name="G3 (Bethesda)">
        <title>A reference genome for the long-term kleptoplast-retaining sea slug Elysia crispata morphotype clarki.</title>
        <authorList>
            <person name="Eastman K.E."/>
            <person name="Pendleton A.L."/>
            <person name="Shaikh M.A."/>
            <person name="Suttiyut T."/>
            <person name="Ogas R."/>
            <person name="Tomko P."/>
            <person name="Gavelis G."/>
            <person name="Widhalm J.R."/>
            <person name="Wisecaver J.H."/>
        </authorList>
    </citation>
    <scope>NUCLEOTIDE SEQUENCE</scope>
    <source>
        <strain evidence="2">ECLA1</strain>
    </source>
</reference>
<dbReference type="EMBL" id="JAWDGP010007772">
    <property type="protein sequence ID" value="KAK3705311.1"/>
    <property type="molecule type" value="Genomic_DNA"/>
</dbReference>
<gene>
    <name evidence="2" type="ORF">RRG08_033277</name>
</gene>
<feature type="region of interest" description="Disordered" evidence="1">
    <location>
        <begin position="47"/>
        <end position="155"/>
    </location>
</feature>
<sequence length="694" mass="77923">MDLSDAVKFQWEFDRNAKEKGKNLNNFKSTKSVSEGKLLPVKKTPVADIGTSFSPRARDQNAKLARSNRKKATLSLRSRDTDTDSSSHKPYASSSLWKPPDLGQGPGHRSKKTFLTLTPVMRSSTEGHGQPQSKPPGVPLISMTPPLRADISQHTAWVPDAKGECKEKAIPNSTSELPSPSSCIFCQAETSRERLQDDLASQTSSGQEHQDRQGQQNRCPPHDTALSTDHNDRPTPCSETDHISRPTPKDEFSKLSRLPDIKSWENYSEQTDSDTTNNSYFNRSSSPELDYFLQPISHGGTHFARNMWENPRLSRKDTLLDSISDRNLLDRKTLFSKRVDASYSRITHENTVILPPVECNRRQRDVPGDSTYLTEKKYVSEAFAKHSKNRQDGRNDKARRKGLEVHAQDLEHNRKRKFVNKLQKPGVHRKARNFNDPASERNQTFENERYIAGNPFFPSHRLSLDDSAHVAGSTAYPSQTDTSMLLLGRSQHPGNILATNGFAQNLAKSTITGSRNSIQHDKNSITYTRGQFSGLEPDRDDNPLRHTRFRLPAGHFSHHDTNRHREAHPLYTGNDTQLSLLASHASCFENPCHETTHFCDVLGKNSCSRCREQKERRSKANVTNYIGNSERKNVLVSLGRTGIVSPPPTPSPSPTFFLPVKALHKVVIKVKDKQGLTSMTSVGVNEDVVRRTTA</sequence>
<evidence type="ECO:0000313" key="2">
    <source>
        <dbReference type="EMBL" id="KAK3705311.1"/>
    </source>
</evidence>
<organism evidence="2 3">
    <name type="scientific">Elysia crispata</name>
    <name type="common">lettuce slug</name>
    <dbReference type="NCBI Taxonomy" id="231223"/>
    <lineage>
        <taxon>Eukaryota</taxon>
        <taxon>Metazoa</taxon>
        <taxon>Spiralia</taxon>
        <taxon>Lophotrochozoa</taxon>
        <taxon>Mollusca</taxon>
        <taxon>Gastropoda</taxon>
        <taxon>Heterobranchia</taxon>
        <taxon>Euthyneura</taxon>
        <taxon>Panpulmonata</taxon>
        <taxon>Sacoglossa</taxon>
        <taxon>Placobranchoidea</taxon>
        <taxon>Plakobranchidae</taxon>
        <taxon>Elysia</taxon>
    </lineage>
</organism>
<proteinExistence type="predicted"/>
<feature type="region of interest" description="Disordered" evidence="1">
    <location>
        <begin position="194"/>
        <end position="256"/>
    </location>
</feature>
<feature type="compositionally biased region" description="Basic and acidic residues" evidence="1">
    <location>
        <begin position="77"/>
        <end position="87"/>
    </location>
</feature>
<evidence type="ECO:0000313" key="3">
    <source>
        <dbReference type="Proteomes" id="UP001283361"/>
    </source>
</evidence>
<protein>
    <submittedName>
        <fullName evidence="2">Uncharacterized protein</fullName>
    </submittedName>
</protein>
<accession>A0AAE0XRL4</accession>
<keyword evidence="3" id="KW-1185">Reference proteome</keyword>